<proteinExistence type="predicted"/>
<dbReference type="EMBL" id="JAVFHQ010000014">
    <property type="protein sequence ID" value="KAK4546648.1"/>
    <property type="molecule type" value="Genomic_DNA"/>
</dbReference>
<feature type="region of interest" description="Disordered" evidence="1">
    <location>
        <begin position="85"/>
        <end position="120"/>
    </location>
</feature>
<organism evidence="2 3">
    <name type="scientific">Oleoguttula mirabilis</name>
    <dbReference type="NCBI Taxonomy" id="1507867"/>
    <lineage>
        <taxon>Eukaryota</taxon>
        <taxon>Fungi</taxon>
        <taxon>Dikarya</taxon>
        <taxon>Ascomycota</taxon>
        <taxon>Pezizomycotina</taxon>
        <taxon>Dothideomycetes</taxon>
        <taxon>Dothideomycetidae</taxon>
        <taxon>Mycosphaerellales</taxon>
        <taxon>Teratosphaeriaceae</taxon>
        <taxon>Oleoguttula</taxon>
    </lineage>
</organism>
<keyword evidence="3" id="KW-1185">Reference proteome</keyword>
<protein>
    <submittedName>
        <fullName evidence="2">Uncharacterized protein</fullName>
    </submittedName>
</protein>
<sequence>MPVPTHIFFNVPSLPIREKAAPETVPAAPLSGSLLGRLPGQQSSEDKCAEWVKYKAPTYQQMTGFAAPAFASFAGKRTVFRDEEDDNASMMSEATVRPARGAGPETSYFESDADDPTVMGDRDISDDEPDDVFIASAAKNWIFGSQSKGKYFLASDVKHKAALLTIERYWGAPLAKLIPAALRPIRAVPTAPGGRLTAANEMEWDKDMTLVLKKVARMSSLKEFELAIGEKIKQGTAPGLSQRWMTREDVKSFYESLKNRGRTPRSMADVARDGSKAAYGYGYFPATPAPR</sequence>
<dbReference type="Proteomes" id="UP001324427">
    <property type="component" value="Unassembled WGS sequence"/>
</dbReference>
<evidence type="ECO:0000313" key="2">
    <source>
        <dbReference type="EMBL" id="KAK4546648.1"/>
    </source>
</evidence>
<comment type="caution">
    <text evidence="2">The sequence shown here is derived from an EMBL/GenBank/DDBJ whole genome shotgun (WGS) entry which is preliminary data.</text>
</comment>
<reference evidence="2 3" key="1">
    <citation type="submission" date="2021-11" db="EMBL/GenBank/DDBJ databases">
        <title>Black yeast isolated from Biological Soil Crust.</title>
        <authorList>
            <person name="Kurbessoian T."/>
        </authorList>
    </citation>
    <scope>NUCLEOTIDE SEQUENCE [LARGE SCALE GENOMIC DNA]</scope>
    <source>
        <strain evidence="2 3">CCFEE 5522</strain>
    </source>
</reference>
<dbReference type="AlphaFoldDB" id="A0AAV9JM90"/>
<evidence type="ECO:0000256" key="1">
    <source>
        <dbReference type="SAM" id="MobiDB-lite"/>
    </source>
</evidence>
<name>A0AAV9JM90_9PEZI</name>
<gene>
    <name evidence="2" type="ORF">LTR36_001865</name>
</gene>
<accession>A0AAV9JM90</accession>
<evidence type="ECO:0000313" key="3">
    <source>
        <dbReference type="Proteomes" id="UP001324427"/>
    </source>
</evidence>